<dbReference type="PROSITE" id="PS50835">
    <property type="entry name" value="IG_LIKE"/>
    <property type="match status" value="2"/>
</dbReference>
<dbReference type="Pfam" id="PF07686">
    <property type="entry name" value="V-set"/>
    <property type="match status" value="1"/>
</dbReference>
<name>A0A482XRV8_LAOST</name>
<dbReference type="PANTHER" id="PTHR23278:SF30">
    <property type="entry name" value="SIDESTEP VIII, ISOFORM B"/>
    <property type="match status" value="1"/>
</dbReference>
<dbReference type="STRING" id="195883.A0A482XRV8"/>
<feature type="compositionally biased region" description="Basic and acidic residues" evidence="1">
    <location>
        <begin position="259"/>
        <end position="289"/>
    </location>
</feature>
<dbReference type="Pfam" id="PF13927">
    <property type="entry name" value="Ig_3"/>
    <property type="match status" value="1"/>
</dbReference>
<feature type="domain" description="Ig-like" evidence="2">
    <location>
        <begin position="127"/>
        <end position="226"/>
    </location>
</feature>
<reference evidence="3 4" key="1">
    <citation type="journal article" date="2017" name="Gigascience">
        <title>Genome sequence of the small brown planthopper, Laodelphax striatellus.</title>
        <authorList>
            <person name="Zhu J."/>
            <person name="Jiang F."/>
            <person name="Wang X."/>
            <person name="Yang P."/>
            <person name="Bao Y."/>
            <person name="Zhao W."/>
            <person name="Wang W."/>
            <person name="Lu H."/>
            <person name="Wang Q."/>
            <person name="Cui N."/>
            <person name="Li J."/>
            <person name="Chen X."/>
            <person name="Luo L."/>
            <person name="Yu J."/>
            <person name="Kang L."/>
            <person name="Cui F."/>
        </authorList>
    </citation>
    <scope>NUCLEOTIDE SEQUENCE [LARGE SCALE GENOMIC DNA]</scope>
    <source>
        <strain evidence="3">Lst14</strain>
    </source>
</reference>
<dbReference type="CDD" id="cd00096">
    <property type="entry name" value="Ig"/>
    <property type="match status" value="2"/>
</dbReference>
<evidence type="ECO:0000259" key="2">
    <source>
        <dbReference type="PROSITE" id="PS50835"/>
    </source>
</evidence>
<dbReference type="InterPro" id="IPR003598">
    <property type="entry name" value="Ig_sub2"/>
</dbReference>
<organism evidence="3 4">
    <name type="scientific">Laodelphax striatellus</name>
    <name type="common">Small brown planthopper</name>
    <name type="synonym">Delphax striatella</name>
    <dbReference type="NCBI Taxonomy" id="195883"/>
    <lineage>
        <taxon>Eukaryota</taxon>
        <taxon>Metazoa</taxon>
        <taxon>Ecdysozoa</taxon>
        <taxon>Arthropoda</taxon>
        <taxon>Hexapoda</taxon>
        <taxon>Insecta</taxon>
        <taxon>Pterygota</taxon>
        <taxon>Neoptera</taxon>
        <taxon>Paraneoptera</taxon>
        <taxon>Hemiptera</taxon>
        <taxon>Auchenorrhyncha</taxon>
        <taxon>Fulgoroidea</taxon>
        <taxon>Delphacidae</taxon>
        <taxon>Criomorphinae</taxon>
        <taxon>Laodelphax</taxon>
    </lineage>
</organism>
<feature type="region of interest" description="Disordered" evidence="1">
    <location>
        <begin position="247"/>
        <end position="372"/>
    </location>
</feature>
<evidence type="ECO:0000256" key="1">
    <source>
        <dbReference type="SAM" id="MobiDB-lite"/>
    </source>
</evidence>
<dbReference type="InParanoid" id="A0A482XRV8"/>
<dbReference type="Proteomes" id="UP000291343">
    <property type="component" value="Unassembled WGS sequence"/>
</dbReference>
<feature type="compositionally biased region" description="Basic residues" evidence="1">
    <location>
        <begin position="296"/>
        <end position="350"/>
    </location>
</feature>
<dbReference type="SMART" id="SM00408">
    <property type="entry name" value="IGc2"/>
    <property type="match status" value="2"/>
</dbReference>
<dbReference type="PANTHER" id="PTHR23278">
    <property type="entry name" value="SIDESTEP PROTEIN"/>
    <property type="match status" value="1"/>
</dbReference>
<evidence type="ECO:0000313" key="3">
    <source>
        <dbReference type="EMBL" id="RZF48712.1"/>
    </source>
</evidence>
<comment type="caution">
    <text evidence="3">The sequence shown here is derived from an EMBL/GenBank/DDBJ whole genome shotgun (WGS) entry which is preliminary data.</text>
</comment>
<dbReference type="AlphaFoldDB" id="A0A482XRV8"/>
<protein>
    <recommendedName>
        <fullName evidence="2">Ig-like domain-containing protein</fullName>
    </recommendedName>
</protein>
<dbReference type="InterPro" id="IPR007110">
    <property type="entry name" value="Ig-like_dom"/>
</dbReference>
<dbReference type="SUPFAM" id="SSF48726">
    <property type="entry name" value="Immunoglobulin"/>
    <property type="match status" value="2"/>
</dbReference>
<sequence length="372" mass="42429">MYRCQIEVMIISDAVAVSGGVAKLPCDITPVSVSSGDTHILVIWYKDGNAVPIYTFDTRDKKEEQGRHWSDAGALGGRAFFRATEKPSKLTLEGVKESDGGVYRCRVDFKKSPTRNLRVNLTVIIPPERLNILDESGANIQREKLGPYNEGSAVEIACIATGGRPPPRVSWWQENALLDDSWESISDRRVKNVLHLDKLTRKHLNAVFTCQASNNNLVAPISSAITLDLNHKSRAAVPQFLAEAVEREASGKRQKASVKKQEGRGKRQRLEARGKREEPEARGKREEASGKMYVARIKKKRKKKKKKKKKKDKKKKKKKKKENKKKKKEKKKKKKKKKKEKKKKKKKKKEKKEQGREEEENMSRVHTCLAQK</sequence>
<dbReference type="InterPro" id="IPR036179">
    <property type="entry name" value="Ig-like_dom_sf"/>
</dbReference>
<dbReference type="Gene3D" id="2.60.40.10">
    <property type="entry name" value="Immunoglobulins"/>
    <property type="match status" value="2"/>
</dbReference>
<keyword evidence="4" id="KW-1185">Reference proteome</keyword>
<dbReference type="InterPro" id="IPR013106">
    <property type="entry name" value="Ig_V-set"/>
</dbReference>
<dbReference type="OrthoDB" id="8825892at2759"/>
<dbReference type="SMART" id="SM00409">
    <property type="entry name" value="IG"/>
    <property type="match status" value="2"/>
</dbReference>
<gene>
    <name evidence="3" type="ORF">LSTR_LSTR011342</name>
</gene>
<dbReference type="InterPro" id="IPR013783">
    <property type="entry name" value="Ig-like_fold"/>
</dbReference>
<dbReference type="InterPro" id="IPR003599">
    <property type="entry name" value="Ig_sub"/>
</dbReference>
<accession>A0A482XRV8</accession>
<proteinExistence type="predicted"/>
<feature type="domain" description="Ig-like" evidence="2">
    <location>
        <begin position="6"/>
        <end position="122"/>
    </location>
</feature>
<dbReference type="EMBL" id="QKKF02001097">
    <property type="protein sequence ID" value="RZF48712.1"/>
    <property type="molecule type" value="Genomic_DNA"/>
</dbReference>
<evidence type="ECO:0000313" key="4">
    <source>
        <dbReference type="Proteomes" id="UP000291343"/>
    </source>
</evidence>